<keyword evidence="2" id="KW-1185">Reference proteome</keyword>
<accession>A0ABN5M7T4</accession>
<dbReference type="Proteomes" id="UP000249922">
    <property type="component" value="Chromosome"/>
</dbReference>
<evidence type="ECO:0000313" key="1">
    <source>
        <dbReference type="EMBL" id="AWX93991.1"/>
    </source>
</evidence>
<dbReference type="RefSeq" id="WP_112888411.1">
    <property type="nucleotide sequence ID" value="NZ_CP030239.1"/>
</dbReference>
<proteinExistence type="predicted"/>
<gene>
    <name evidence="1" type="ORF">DPM13_16325</name>
</gene>
<protein>
    <recommendedName>
        <fullName evidence="3">MarR family transcriptional regulator</fullName>
    </recommendedName>
</protein>
<evidence type="ECO:0000313" key="2">
    <source>
        <dbReference type="Proteomes" id="UP000249922"/>
    </source>
</evidence>
<reference evidence="1 2" key="1">
    <citation type="submission" date="2018-06" db="EMBL/GenBank/DDBJ databases">
        <title>Complete genome sequence of Paracoccus mutanolyticus strain RSP-02 isolated from cellulosic waste.</title>
        <authorList>
            <person name="Amrutha R.N."/>
            <person name="Shrivastav A."/>
            <person name="Buddana S.K."/>
            <person name="Deshpande U."/>
            <person name="Prakasham R.S."/>
        </authorList>
    </citation>
    <scope>NUCLEOTIDE SEQUENCE [LARGE SCALE GENOMIC DNA]</scope>
    <source>
        <strain evidence="1 2">RSP-02</strain>
    </source>
</reference>
<evidence type="ECO:0008006" key="3">
    <source>
        <dbReference type="Google" id="ProtNLM"/>
    </source>
</evidence>
<dbReference type="EMBL" id="CP030239">
    <property type="protein sequence ID" value="AWX93991.1"/>
    <property type="molecule type" value="Genomic_DNA"/>
</dbReference>
<name>A0ABN5M7T4_9RHOB</name>
<organism evidence="1 2">
    <name type="scientific">Paracoccus mutanolyticus</name>
    <dbReference type="NCBI Taxonomy" id="1499308"/>
    <lineage>
        <taxon>Bacteria</taxon>
        <taxon>Pseudomonadati</taxon>
        <taxon>Pseudomonadota</taxon>
        <taxon>Alphaproteobacteria</taxon>
        <taxon>Rhodobacterales</taxon>
        <taxon>Paracoccaceae</taxon>
        <taxon>Paracoccus</taxon>
    </lineage>
</organism>
<sequence length="141" mass="15762">MIISPDLADDLFHVASWFYGVHVMNNDAIWTTPCAGSQYVGQRPHLHLSGRGFTLREEVACRPRNSRYGGSGVKARWRSASRSFAKDFEATGELAAWPSERTLNAETGMFRSQIGRAVKALEENGHLVVHRPEKHQLRGEG</sequence>